<evidence type="ECO:0000313" key="11">
    <source>
        <dbReference type="Proteomes" id="UP000017836"/>
    </source>
</evidence>
<reference evidence="11" key="1">
    <citation type="journal article" date="2013" name="Science">
        <title>The Amborella genome and the evolution of flowering plants.</title>
        <authorList>
            <consortium name="Amborella Genome Project"/>
        </authorList>
    </citation>
    <scope>NUCLEOTIDE SEQUENCE [LARGE SCALE GENOMIC DNA]</scope>
</reference>
<dbReference type="OrthoDB" id="1932364at2759"/>
<dbReference type="Gramene" id="ERN00160">
    <property type="protein sequence ID" value="ERN00160"/>
    <property type="gene ID" value="AMTR_s00111p00051610"/>
</dbReference>
<dbReference type="PANTHER" id="PTHR31985">
    <property type="entry name" value="ETHYLENE-RESPONSIVE TRANSCRIPTION FACTOR ERF042-RELATED"/>
    <property type="match status" value="1"/>
</dbReference>
<dbReference type="Pfam" id="PF00847">
    <property type="entry name" value="AP2"/>
    <property type="match status" value="1"/>
</dbReference>
<dbReference type="InterPro" id="IPR016177">
    <property type="entry name" value="DNA-bd_dom_sf"/>
</dbReference>
<gene>
    <name evidence="10" type="ORF">AMTR_s00111p00051610</name>
</gene>
<keyword evidence="2" id="KW-0805">Transcription regulation</keyword>
<dbReference type="InterPro" id="IPR036955">
    <property type="entry name" value="AP2/ERF_dom_sf"/>
</dbReference>
<keyword evidence="6" id="KW-0539">Nucleus</keyword>
<accession>W1NZQ7</accession>
<keyword evidence="3" id="KW-0238">DNA-binding</keyword>
<evidence type="ECO:0000256" key="5">
    <source>
        <dbReference type="ARBA" id="ARBA00023163"/>
    </source>
</evidence>
<evidence type="ECO:0000313" key="10">
    <source>
        <dbReference type="EMBL" id="ERN00160.1"/>
    </source>
</evidence>
<keyword evidence="11" id="KW-1185">Reference proteome</keyword>
<organism evidence="10 11">
    <name type="scientific">Amborella trichopoda</name>
    <dbReference type="NCBI Taxonomy" id="13333"/>
    <lineage>
        <taxon>Eukaryota</taxon>
        <taxon>Viridiplantae</taxon>
        <taxon>Streptophyta</taxon>
        <taxon>Embryophyta</taxon>
        <taxon>Tracheophyta</taxon>
        <taxon>Spermatophyta</taxon>
        <taxon>Magnoliopsida</taxon>
        <taxon>Amborellales</taxon>
        <taxon>Amborellaceae</taxon>
        <taxon>Amborella</taxon>
    </lineage>
</organism>
<dbReference type="GO" id="GO:0003677">
    <property type="term" value="F:DNA binding"/>
    <property type="evidence" value="ECO:0007669"/>
    <property type="project" value="UniProtKB-KW"/>
</dbReference>
<dbReference type="GO" id="GO:0003700">
    <property type="term" value="F:DNA-binding transcription factor activity"/>
    <property type="evidence" value="ECO:0007669"/>
    <property type="project" value="InterPro"/>
</dbReference>
<evidence type="ECO:0000256" key="7">
    <source>
        <dbReference type="ARBA" id="ARBA00024343"/>
    </source>
</evidence>
<dbReference type="Gene3D" id="3.30.730.10">
    <property type="entry name" value="AP2/ERF domain"/>
    <property type="match status" value="1"/>
</dbReference>
<dbReference type="PANTHER" id="PTHR31985:SF292">
    <property type="entry name" value="AP2_ERF DOMAIN-CONTAINING PROTEIN"/>
    <property type="match status" value="1"/>
</dbReference>
<dbReference type="InterPro" id="IPR001471">
    <property type="entry name" value="AP2/ERF_dom"/>
</dbReference>
<feature type="domain" description="AP2/ERF" evidence="9">
    <location>
        <begin position="83"/>
        <end position="140"/>
    </location>
</feature>
<dbReference type="SMART" id="SM00380">
    <property type="entry name" value="AP2"/>
    <property type="match status" value="1"/>
</dbReference>
<protein>
    <recommendedName>
        <fullName evidence="9">AP2/ERF domain-containing protein</fullName>
    </recommendedName>
</protein>
<dbReference type="PROSITE" id="PS51032">
    <property type="entry name" value="AP2_ERF"/>
    <property type="match status" value="1"/>
</dbReference>
<sequence>MAPLPSSKSELTPSSSLSSSTTTTTTTTTSSSSSASASSSPKTLEFSQNSKISTSAPTSEAADSDEPSKKSRRTNADGGKHPVYRGVRMRNWGRWVSEIREPRKKSRIWLGTFPTPEMAARAHDVAALTIKGRSAFLNFPELAAELPRPASASPRDIQAAAAKAASSSFPVSPSKALNSSGMLASSPENSTVENTIRFEENSTGSMENIHNAASRVAQILDEEEAIFMGLPDIPSSPDNVVISSEDIFRLSENFPGMTDSMVSTPVSAAMPLLVEEDIFGDLPNIPLSPENSSPENAFHSSENTFQQQSPAANFATVSPYLGLCDEELAFHDISSNVLFSPGWFLPSVDAGFRQEGAFLWEN</sequence>
<feature type="compositionally biased region" description="Low complexity" evidence="8">
    <location>
        <begin position="1"/>
        <end position="45"/>
    </location>
</feature>
<feature type="region of interest" description="Disordered" evidence="8">
    <location>
        <begin position="164"/>
        <end position="190"/>
    </location>
</feature>
<keyword evidence="5" id="KW-0804">Transcription</keyword>
<evidence type="ECO:0000256" key="3">
    <source>
        <dbReference type="ARBA" id="ARBA00023125"/>
    </source>
</evidence>
<dbReference type="Proteomes" id="UP000017836">
    <property type="component" value="Unassembled WGS sequence"/>
</dbReference>
<evidence type="ECO:0000256" key="1">
    <source>
        <dbReference type="ARBA" id="ARBA00004123"/>
    </source>
</evidence>
<evidence type="ECO:0000256" key="6">
    <source>
        <dbReference type="ARBA" id="ARBA00023242"/>
    </source>
</evidence>
<evidence type="ECO:0000256" key="4">
    <source>
        <dbReference type="ARBA" id="ARBA00023159"/>
    </source>
</evidence>
<evidence type="ECO:0000256" key="8">
    <source>
        <dbReference type="SAM" id="MobiDB-lite"/>
    </source>
</evidence>
<dbReference type="PRINTS" id="PR00367">
    <property type="entry name" value="ETHRSPELEMNT"/>
</dbReference>
<dbReference type="GO" id="GO:0005634">
    <property type="term" value="C:nucleus"/>
    <property type="evidence" value="ECO:0007669"/>
    <property type="project" value="UniProtKB-SubCell"/>
</dbReference>
<name>W1NZQ7_AMBTC</name>
<dbReference type="HOGENOM" id="CLU_765820_0_0_1"/>
<feature type="compositionally biased region" description="Polar residues" evidence="8">
    <location>
        <begin position="177"/>
        <end position="190"/>
    </location>
</feature>
<dbReference type="InterPro" id="IPR051032">
    <property type="entry name" value="AP2/ERF_TF_ERF_subfamily"/>
</dbReference>
<dbReference type="SUPFAM" id="SSF54171">
    <property type="entry name" value="DNA-binding domain"/>
    <property type="match status" value="1"/>
</dbReference>
<feature type="compositionally biased region" description="Polar residues" evidence="8">
    <location>
        <begin position="46"/>
        <end position="58"/>
    </location>
</feature>
<keyword evidence="4" id="KW-0010">Activator</keyword>
<dbReference type="eggNOG" id="ENOG502QW5S">
    <property type="taxonomic scope" value="Eukaryota"/>
</dbReference>
<proteinExistence type="inferred from homology"/>
<comment type="subcellular location">
    <subcellularLocation>
        <location evidence="1">Nucleus</location>
    </subcellularLocation>
</comment>
<dbReference type="AlphaFoldDB" id="W1NZQ7"/>
<dbReference type="CDD" id="cd00018">
    <property type="entry name" value="AP2"/>
    <property type="match status" value="1"/>
</dbReference>
<feature type="compositionally biased region" description="Basic and acidic residues" evidence="8">
    <location>
        <begin position="66"/>
        <end position="80"/>
    </location>
</feature>
<comment type="similarity">
    <text evidence="7">Belongs to the AP2/ERF transcription factor family. ERF subfamily.</text>
</comment>
<feature type="region of interest" description="Disordered" evidence="8">
    <location>
        <begin position="1"/>
        <end position="85"/>
    </location>
</feature>
<evidence type="ECO:0000256" key="2">
    <source>
        <dbReference type="ARBA" id="ARBA00023015"/>
    </source>
</evidence>
<dbReference type="KEGG" id="atr:18428204"/>
<dbReference type="FunFam" id="3.30.730.10:FF:000001">
    <property type="entry name" value="Ethylene-responsive transcription factor 2"/>
    <property type="match status" value="1"/>
</dbReference>
<evidence type="ECO:0000259" key="9">
    <source>
        <dbReference type="PROSITE" id="PS51032"/>
    </source>
</evidence>
<feature type="compositionally biased region" description="Low complexity" evidence="8">
    <location>
        <begin position="164"/>
        <end position="176"/>
    </location>
</feature>
<dbReference type="EMBL" id="KI394940">
    <property type="protein sequence ID" value="ERN00160.1"/>
    <property type="molecule type" value="Genomic_DNA"/>
</dbReference>